<name>A0ABT7C181_9CYAN</name>
<evidence type="ECO:0000313" key="4">
    <source>
        <dbReference type="Proteomes" id="UP001232992"/>
    </source>
</evidence>
<keyword evidence="4" id="KW-1185">Reference proteome</keyword>
<dbReference type="EMBL" id="JAQOSQ010000013">
    <property type="protein sequence ID" value="MDJ1184268.1"/>
    <property type="molecule type" value="Genomic_DNA"/>
</dbReference>
<dbReference type="RefSeq" id="WP_283758922.1">
    <property type="nucleotide sequence ID" value="NZ_JAQOSQ010000013.1"/>
</dbReference>
<organism evidence="3 4">
    <name type="scientific">Roseofilum casamattae BLCC-M143</name>
    <dbReference type="NCBI Taxonomy" id="3022442"/>
    <lineage>
        <taxon>Bacteria</taxon>
        <taxon>Bacillati</taxon>
        <taxon>Cyanobacteriota</taxon>
        <taxon>Cyanophyceae</taxon>
        <taxon>Desertifilales</taxon>
        <taxon>Desertifilaceae</taxon>
        <taxon>Roseofilum</taxon>
        <taxon>Roseofilum casamattae</taxon>
    </lineage>
</organism>
<dbReference type="CDD" id="cd06974">
    <property type="entry name" value="TerD_like"/>
    <property type="match status" value="1"/>
</dbReference>
<dbReference type="Proteomes" id="UP001232992">
    <property type="component" value="Unassembled WGS sequence"/>
</dbReference>
<dbReference type="PANTHER" id="PTHR32097">
    <property type="entry name" value="CAMP-BINDING PROTEIN 1-RELATED"/>
    <property type="match status" value="1"/>
</dbReference>
<gene>
    <name evidence="3" type="ORF">PMH09_13865</name>
</gene>
<dbReference type="Pfam" id="PF02342">
    <property type="entry name" value="TerD"/>
    <property type="match status" value="1"/>
</dbReference>
<dbReference type="InterPro" id="IPR051324">
    <property type="entry name" value="Stress/Tellurium_Resist"/>
</dbReference>
<protein>
    <submittedName>
        <fullName evidence="3">TerD family protein</fullName>
    </submittedName>
</protein>
<comment type="caution">
    <text evidence="3">The sequence shown here is derived from an EMBL/GenBank/DDBJ whole genome shotgun (WGS) entry which is preliminary data.</text>
</comment>
<proteinExistence type="inferred from homology"/>
<evidence type="ECO:0000256" key="1">
    <source>
        <dbReference type="ARBA" id="ARBA00008775"/>
    </source>
</evidence>
<reference evidence="3 4" key="1">
    <citation type="submission" date="2023-01" db="EMBL/GenBank/DDBJ databases">
        <title>Novel diversity within Roseofilum (Cyanobacteria; Desertifilaceae) from marine benthic mats with descriptions of four novel species.</title>
        <authorList>
            <person name="Wang Y."/>
            <person name="Berthold D.E."/>
            <person name="Hu J."/>
            <person name="Lefler F.W."/>
            <person name="Laughinghouse H.D. IV."/>
        </authorList>
    </citation>
    <scope>NUCLEOTIDE SEQUENCE [LARGE SCALE GENOMIC DNA]</scope>
    <source>
        <strain evidence="3 4">BLCC-M143</strain>
    </source>
</reference>
<accession>A0ABT7C181</accession>
<evidence type="ECO:0000313" key="3">
    <source>
        <dbReference type="EMBL" id="MDJ1184268.1"/>
    </source>
</evidence>
<dbReference type="InterPro" id="IPR003325">
    <property type="entry name" value="TerD"/>
</dbReference>
<feature type="domain" description="TerD" evidence="2">
    <location>
        <begin position="1"/>
        <end position="188"/>
    </location>
</feature>
<comment type="similarity">
    <text evidence="1">Belongs to the CAPAB/TerDEXZ family.</text>
</comment>
<evidence type="ECO:0000259" key="2">
    <source>
        <dbReference type="Pfam" id="PF02342"/>
    </source>
</evidence>
<dbReference type="PANTHER" id="PTHR32097:SF4">
    <property type="entry name" value="GENERAL STRESS PROTEIN 16U"/>
    <property type="match status" value="1"/>
</dbReference>
<dbReference type="Gene3D" id="2.60.60.30">
    <property type="entry name" value="sav2460 like domains"/>
    <property type="match status" value="1"/>
</dbReference>
<sequence length="189" mass="20966">MAISLSKGQKVSLEKESPGIEAAFVGLGWDVKATDTGVDFDLDASVFLVGENEKLVSEKHLVFYNNKKSPDESVEYMGDNKTGAGEGDDEVIIVDLRKISPDVKKLVFTVTIYEAEKRKQNFGQVSNAYVRLVNVQTKEEVVRYDLDEDYSIETAMIMTEIYLKNGEWRMNAVGSGYGGGLAALLDRYS</sequence>